<dbReference type="GO" id="GO:0051301">
    <property type="term" value="P:cell division"/>
    <property type="evidence" value="ECO:0007669"/>
    <property type="project" value="UniProtKB-KW"/>
</dbReference>
<dbReference type="InterPro" id="IPR004101">
    <property type="entry name" value="Mur_ligase_C"/>
</dbReference>
<keyword evidence="6 7" id="KW-0067">ATP-binding</keyword>
<dbReference type="GO" id="GO:0071555">
    <property type="term" value="P:cell wall organization"/>
    <property type="evidence" value="ECO:0007669"/>
    <property type="project" value="UniProtKB-KW"/>
</dbReference>
<dbReference type="GO" id="GO:0005737">
    <property type="term" value="C:cytoplasm"/>
    <property type="evidence" value="ECO:0007669"/>
    <property type="project" value="UniProtKB-SubCell"/>
</dbReference>
<evidence type="ECO:0000256" key="7">
    <source>
        <dbReference type="HAMAP-Rule" id="MF_00639"/>
    </source>
</evidence>
<dbReference type="InterPro" id="IPR036615">
    <property type="entry name" value="Mur_ligase_C_dom_sf"/>
</dbReference>
<evidence type="ECO:0000256" key="8">
    <source>
        <dbReference type="RuleBase" id="RU003664"/>
    </source>
</evidence>
<dbReference type="HAMAP" id="MF_00639">
    <property type="entry name" value="MurD"/>
    <property type="match status" value="1"/>
</dbReference>
<comment type="similarity">
    <text evidence="7">Belongs to the MurCDEF family.</text>
</comment>
<protein>
    <recommendedName>
        <fullName evidence="7 8">UDP-N-acetylmuramoylalanine--D-glutamate ligase</fullName>
        <ecNumber evidence="7 8">6.3.2.9</ecNumber>
    </recommendedName>
    <alternativeName>
        <fullName evidence="7">D-glutamic acid-adding enzyme</fullName>
    </alternativeName>
    <alternativeName>
        <fullName evidence="7">UDP-N-acetylmuramoyl-L-alanyl-D-glutamate synthetase</fullName>
    </alternativeName>
</protein>
<dbReference type="EMBL" id="DTDV01000015">
    <property type="protein sequence ID" value="HGK23849.1"/>
    <property type="molecule type" value="Genomic_DNA"/>
</dbReference>
<comment type="catalytic activity">
    <reaction evidence="7 8">
        <text>UDP-N-acetyl-alpha-D-muramoyl-L-alanine + D-glutamate + ATP = UDP-N-acetyl-alpha-D-muramoyl-L-alanyl-D-glutamate + ADP + phosphate + H(+)</text>
        <dbReference type="Rhea" id="RHEA:16429"/>
        <dbReference type="ChEBI" id="CHEBI:15378"/>
        <dbReference type="ChEBI" id="CHEBI:29986"/>
        <dbReference type="ChEBI" id="CHEBI:30616"/>
        <dbReference type="ChEBI" id="CHEBI:43474"/>
        <dbReference type="ChEBI" id="CHEBI:83898"/>
        <dbReference type="ChEBI" id="CHEBI:83900"/>
        <dbReference type="ChEBI" id="CHEBI:456216"/>
        <dbReference type="EC" id="6.3.2.9"/>
    </reaction>
</comment>
<evidence type="ECO:0000256" key="6">
    <source>
        <dbReference type="ARBA" id="ARBA00022840"/>
    </source>
</evidence>
<feature type="domain" description="Mur ligase central" evidence="10">
    <location>
        <begin position="115"/>
        <end position="291"/>
    </location>
</feature>
<keyword evidence="7 8" id="KW-0133">Cell shape</keyword>
<evidence type="ECO:0000256" key="5">
    <source>
        <dbReference type="ARBA" id="ARBA00022741"/>
    </source>
</evidence>
<evidence type="ECO:0000256" key="1">
    <source>
        <dbReference type="ARBA" id="ARBA00004496"/>
    </source>
</evidence>
<dbReference type="Pfam" id="PF21799">
    <property type="entry name" value="MurD-like_N"/>
    <property type="match status" value="1"/>
</dbReference>
<dbReference type="PANTHER" id="PTHR43692">
    <property type="entry name" value="UDP-N-ACETYLMURAMOYLALANINE--D-GLUTAMATE LIGASE"/>
    <property type="match status" value="1"/>
</dbReference>
<sequence>MVLDLKGKKVLVLGLGESGVSTAKFLKDEGVKVIVNDYKEEEYFKNLINYFKENDISYIFGGHPTEILNDVDLIVISPGIPKTNPIYIEAKRRGIKVISEIELAYWYSEVPIIAVTGTKGKSTTTTLIGEILKNANIPNIVAGNIGLPFVSVVKNLKEGYFVLEVSSFQLEDVEEFRPFISLFINIYPDHLDRYSNMNEYILAKARIFMNQKKEDYAILNHDQKEIVNLAKPYEVRKLFFGFDKHEEEGLFYEEDKSEIFYNFSDRKGFLSIPKGIWNRILVNNFMASALVGLLLGVREEVIEKTGEEFQGIPFALQKIGEINGRIFVNDSKATNPISTISAIRSITSPILLILGGRNKNFDFQELFENIKKSTVKVLILIGETKEVMKNLSEEYDIPYVLADSLESAVKKAYEMSQPGDVILLSPACASFDMFRNYKERGKVFNEVFERLKYEKI</sequence>
<dbReference type="SUPFAM" id="SSF53623">
    <property type="entry name" value="MurD-like peptide ligases, catalytic domain"/>
    <property type="match status" value="1"/>
</dbReference>
<evidence type="ECO:0000256" key="4">
    <source>
        <dbReference type="ARBA" id="ARBA00022598"/>
    </source>
</evidence>
<dbReference type="Pfam" id="PF08245">
    <property type="entry name" value="Mur_ligase_M"/>
    <property type="match status" value="1"/>
</dbReference>
<keyword evidence="7 8" id="KW-0961">Cell wall biogenesis/degradation</keyword>
<keyword evidence="7 8" id="KW-0132">Cell division</keyword>
<dbReference type="GO" id="GO:0008360">
    <property type="term" value="P:regulation of cell shape"/>
    <property type="evidence" value="ECO:0007669"/>
    <property type="project" value="UniProtKB-KW"/>
</dbReference>
<dbReference type="AlphaFoldDB" id="A0A7C2GFQ6"/>
<dbReference type="Pfam" id="PF02875">
    <property type="entry name" value="Mur_ligase_C"/>
    <property type="match status" value="1"/>
</dbReference>
<evidence type="ECO:0000259" key="9">
    <source>
        <dbReference type="Pfam" id="PF02875"/>
    </source>
</evidence>
<evidence type="ECO:0000259" key="10">
    <source>
        <dbReference type="Pfam" id="PF08245"/>
    </source>
</evidence>
<dbReference type="Gene3D" id="3.40.1190.10">
    <property type="entry name" value="Mur-like, catalytic domain"/>
    <property type="match status" value="1"/>
</dbReference>
<keyword evidence="7 8" id="KW-0131">Cell cycle</keyword>
<keyword evidence="7 8" id="KW-0573">Peptidoglycan synthesis</keyword>
<dbReference type="SUPFAM" id="SSF53244">
    <property type="entry name" value="MurD-like peptide ligases, peptide-binding domain"/>
    <property type="match status" value="1"/>
</dbReference>
<dbReference type="SUPFAM" id="SSF51984">
    <property type="entry name" value="MurCD N-terminal domain"/>
    <property type="match status" value="1"/>
</dbReference>
<dbReference type="Gene3D" id="3.40.50.720">
    <property type="entry name" value="NAD(P)-binding Rossmann-like Domain"/>
    <property type="match status" value="1"/>
</dbReference>
<reference evidence="11" key="1">
    <citation type="journal article" date="2020" name="mSystems">
        <title>Genome- and Community-Level Interaction Insights into Carbon Utilization and Element Cycling Functions of Hydrothermarchaeota in Hydrothermal Sediment.</title>
        <authorList>
            <person name="Zhou Z."/>
            <person name="Liu Y."/>
            <person name="Xu W."/>
            <person name="Pan J."/>
            <person name="Luo Z.H."/>
            <person name="Li M."/>
        </authorList>
    </citation>
    <scope>NUCLEOTIDE SEQUENCE [LARGE SCALE GENOMIC DNA]</scope>
    <source>
        <strain evidence="11">SpSt-70</strain>
    </source>
</reference>
<feature type="binding site" evidence="7">
    <location>
        <begin position="117"/>
        <end position="123"/>
    </location>
    <ligand>
        <name>ATP</name>
        <dbReference type="ChEBI" id="CHEBI:30616"/>
    </ligand>
</feature>
<gene>
    <name evidence="7 11" type="primary">murD</name>
    <name evidence="11" type="ORF">ENU78_05300</name>
</gene>
<organism evidence="11">
    <name type="scientific">Dictyoglomus thermophilum</name>
    <dbReference type="NCBI Taxonomy" id="14"/>
    <lineage>
        <taxon>Bacteria</taxon>
        <taxon>Pseudomonadati</taxon>
        <taxon>Dictyoglomota</taxon>
        <taxon>Dictyoglomia</taxon>
        <taxon>Dictyoglomales</taxon>
        <taxon>Dictyoglomaceae</taxon>
        <taxon>Dictyoglomus</taxon>
    </lineage>
</organism>
<keyword evidence="4 7" id="KW-0436">Ligase</keyword>
<dbReference type="NCBIfam" id="TIGR01087">
    <property type="entry name" value="murD"/>
    <property type="match status" value="1"/>
</dbReference>
<keyword evidence="3 7" id="KW-0963">Cytoplasm</keyword>
<accession>A0A7C2GFQ6</accession>
<dbReference type="UniPathway" id="UPA00219"/>
<keyword evidence="5 7" id="KW-0547">Nucleotide-binding</keyword>
<evidence type="ECO:0000256" key="3">
    <source>
        <dbReference type="ARBA" id="ARBA00022490"/>
    </source>
</evidence>
<dbReference type="InterPro" id="IPR005762">
    <property type="entry name" value="MurD"/>
</dbReference>
<dbReference type="EC" id="6.3.2.9" evidence="7 8"/>
<dbReference type="InterPro" id="IPR036565">
    <property type="entry name" value="Mur-like_cat_sf"/>
</dbReference>
<dbReference type="PANTHER" id="PTHR43692:SF1">
    <property type="entry name" value="UDP-N-ACETYLMURAMOYLALANINE--D-GLUTAMATE LIGASE"/>
    <property type="match status" value="1"/>
</dbReference>
<name>A0A7C2GFQ6_DICTH</name>
<evidence type="ECO:0000313" key="11">
    <source>
        <dbReference type="EMBL" id="HGK23849.1"/>
    </source>
</evidence>
<evidence type="ECO:0000256" key="2">
    <source>
        <dbReference type="ARBA" id="ARBA00004752"/>
    </source>
</evidence>
<proteinExistence type="inferred from homology"/>
<comment type="subcellular location">
    <subcellularLocation>
        <location evidence="1 7 8">Cytoplasm</location>
    </subcellularLocation>
</comment>
<dbReference type="Gene3D" id="3.90.190.20">
    <property type="entry name" value="Mur ligase, C-terminal domain"/>
    <property type="match status" value="1"/>
</dbReference>
<dbReference type="GO" id="GO:0009252">
    <property type="term" value="P:peptidoglycan biosynthetic process"/>
    <property type="evidence" value="ECO:0007669"/>
    <property type="project" value="UniProtKB-UniRule"/>
</dbReference>
<feature type="domain" description="Mur ligase C-terminal" evidence="9">
    <location>
        <begin position="317"/>
        <end position="428"/>
    </location>
</feature>
<comment type="pathway">
    <text evidence="2 7 8">Cell wall biogenesis; peptidoglycan biosynthesis.</text>
</comment>
<dbReference type="GO" id="GO:0005524">
    <property type="term" value="F:ATP binding"/>
    <property type="evidence" value="ECO:0007669"/>
    <property type="project" value="UniProtKB-UniRule"/>
</dbReference>
<comment type="function">
    <text evidence="7 8">Cell wall formation. Catalyzes the addition of glutamate to the nucleotide precursor UDP-N-acetylmuramoyl-L-alanine (UMA).</text>
</comment>
<dbReference type="GO" id="GO:0008764">
    <property type="term" value="F:UDP-N-acetylmuramoylalanine-D-glutamate ligase activity"/>
    <property type="evidence" value="ECO:0007669"/>
    <property type="project" value="UniProtKB-UniRule"/>
</dbReference>
<comment type="caution">
    <text evidence="11">The sequence shown here is derived from an EMBL/GenBank/DDBJ whole genome shotgun (WGS) entry which is preliminary data.</text>
</comment>
<dbReference type="InterPro" id="IPR013221">
    <property type="entry name" value="Mur_ligase_cen"/>
</dbReference>